<dbReference type="Proteomes" id="UP001287282">
    <property type="component" value="Unassembled WGS sequence"/>
</dbReference>
<dbReference type="EC" id="2.3.1.-" evidence="2"/>
<keyword evidence="2" id="KW-0012">Acyltransferase</keyword>
<feature type="non-terminal residue" evidence="2">
    <location>
        <position position="76"/>
    </location>
</feature>
<proteinExistence type="predicted"/>
<dbReference type="CDD" id="cd04301">
    <property type="entry name" value="NAT_SF"/>
    <property type="match status" value="1"/>
</dbReference>
<keyword evidence="2" id="KW-0808">Transferase</keyword>
<reference evidence="2 3" key="1">
    <citation type="submission" date="2023-10" db="EMBL/GenBank/DDBJ databases">
        <title>Screening of Alkalihalobacillus lindianensis BZ-TG-R113 and Its Alleviation of Salt Stress on Rapeseed Growth.</title>
        <authorList>
            <person name="Zhao B."/>
            <person name="Guo T."/>
        </authorList>
    </citation>
    <scope>NUCLEOTIDE SEQUENCE [LARGE SCALE GENOMIC DNA]</scope>
    <source>
        <strain evidence="2 3">BZ-TG-R113</strain>
    </source>
</reference>
<protein>
    <submittedName>
        <fullName evidence="2">GNAT family N-acetyltransferase</fullName>
        <ecNumber evidence="2">2.3.1.-</ecNumber>
    </submittedName>
</protein>
<dbReference type="Gene3D" id="3.40.630.30">
    <property type="match status" value="1"/>
</dbReference>
<sequence>RDEALAYWTLPSHDVFVAEADGQVLGTYYLQPNQMGGGAGVANCGYMTAAEATGRGVARAMCSHSLDHARKRGFRA</sequence>
<dbReference type="Pfam" id="PF00583">
    <property type="entry name" value="Acetyltransf_1"/>
    <property type="match status" value="1"/>
</dbReference>
<evidence type="ECO:0000313" key="3">
    <source>
        <dbReference type="Proteomes" id="UP001287282"/>
    </source>
</evidence>
<feature type="non-terminal residue" evidence="2">
    <location>
        <position position="1"/>
    </location>
</feature>
<accession>A0ABU3XIL3</accession>
<dbReference type="InterPro" id="IPR016181">
    <property type="entry name" value="Acyl_CoA_acyltransferase"/>
</dbReference>
<name>A0ABU3XIL3_9BACI</name>
<organism evidence="2 3">
    <name type="scientific">Alkalihalophilus lindianensis</name>
    <dbReference type="NCBI Taxonomy" id="1630542"/>
    <lineage>
        <taxon>Bacteria</taxon>
        <taxon>Bacillati</taxon>
        <taxon>Bacillota</taxon>
        <taxon>Bacilli</taxon>
        <taxon>Bacillales</taxon>
        <taxon>Bacillaceae</taxon>
        <taxon>Alkalihalophilus</taxon>
    </lineage>
</organism>
<dbReference type="GO" id="GO:0016746">
    <property type="term" value="F:acyltransferase activity"/>
    <property type="evidence" value="ECO:0007669"/>
    <property type="project" value="UniProtKB-KW"/>
</dbReference>
<dbReference type="InterPro" id="IPR000182">
    <property type="entry name" value="GNAT_dom"/>
</dbReference>
<evidence type="ECO:0000259" key="1">
    <source>
        <dbReference type="PROSITE" id="PS51186"/>
    </source>
</evidence>
<gene>
    <name evidence="2" type="ORF">RYX56_25695</name>
</gene>
<dbReference type="PROSITE" id="PS51186">
    <property type="entry name" value="GNAT"/>
    <property type="match status" value="1"/>
</dbReference>
<feature type="domain" description="N-acetyltransferase" evidence="1">
    <location>
        <begin position="1"/>
        <end position="76"/>
    </location>
</feature>
<keyword evidence="3" id="KW-1185">Reference proteome</keyword>
<dbReference type="EMBL" id="JAWJBA010001155">
    <property type="protein sequence ID" value="MDV2687746.1"/>
    <property type="molecule type" value="Genomic_DNA"/>
</dbReference>
<evidence type="ECO:0000313" key="2">
    <source>
        <dbReference type="EMBL" id="MDV2687746.1"/>
    </source>
</evidence>
<dbReference type="RefSeq" id="WP_317124555.1">
    <property type="nucleotide sequence ID" value="NZ_JAWJBA010001155.1"/>
</dbReference>
<comment type="caution">
    <text evidence="2">The sequence shown here is derived from an EMBL/GenBank/DDBJ whole genome shotgun (WGS) entry which is preliminary data.</text>
</comment>
<dbReference type="SUPFAM" id="SSF55729">
    <property type="entry name" value="Acyl-CoA N-acyltransferases (Nat)"/>
    <property type="match status" value="1"/>
</dbReference>